<dbReference type="AlphaFoldDB" id="A0A4Y8ZP60"/>
<dbReference type="InterPro" id="IPR036165">
    <property type="entry name" value="YefM-like_sf"/>
</dbReference>
<gene>
    <name evidence="2" type="ORF">E2493_16105</name>
</gene>
<organism evidence="2 3">
    <name type="scientific">Sphingomonas parva</name>
    <dbReference type="NCBI Taxonomy" id="2555898"/>
    <lineage>
        <taxon>Bacteria</taxon>
        <taxon>Pseudomonadati</taxon>
        <taxon>Pseudomonadota</taxon>
        <taxon>Alphaproteobacteria</taxon>
        <taxon>Sphingomonadales</taxon>
        <taxon>Sphingomonadaceae</taxon>
        <taxon>Sphingomonas</taxon>
    </lineage>
</organism>
<comment type="similarity">
    <text evidence="1">Belongs to the phD/YefM antitoxin family.</text>
</comment>
<comment type="caution">
    <text evidence="2">The sequence shown here is derived from an EMBL/GenBank/DDBJ whole genome shotgun (WGS) entry which is preliminary data.</text>
</comment>
<dbReference type="Proteomes" id="UP000298213">
    <property type="component" value="Unassembled WGS sequence"/>
</dbReference>
<sequence length="187" mass="20099">MRRTCNRSKSMVLHTEEDPFAGVRKIDATDARQSFSDLVSQVAVGRRTLLMRNGKPVCAIVSLPDLHLLLARDASRDEVMRQSPPAEGRGRSFSEIRKSGAVADALGTASSSSTAVQTAAADDAATAIAQLVEATSRIVIERMRERGPAESVEEEKAEIAELVLASLSGQAVYSQEQAEEREAAGSW</sequence>
<evidence type="ECO:0000256" key="1">
    <source>
        <dbReference type="ARBA" id="ARBA00009981"/>
    </source>
</evidence>
<evidence type="ECO:0000313" key="2">
    <source>
        <dbReference type="EMBL" id="TFI57227.1"/>
    </source>
</evidence>
<keyword evidence="3" id="KW-1185">Reference proteome</keyword>
<name>A0A4Y8ZP60_9SPHN</name>
<dbReference type="Gene3D" id="3.40.1620.10">
    <property type="entry name" value="YefM-like domain"/>
    <property type="match status" value="1"/>
</dbReference>
<evidence type="ECO:0000313" key="3">
    <source>
        <dbReference type="Proteomes" id="UP000298213"/>
    </source>
</evidence>
<dbReference type="OrthoDB" id="7871907at2"/>
<protein>
    <submittedName>
        <fullName evidence="2">Type II toxin-antitoxin system Phd/YefM family antitoxin</fullName>
    </submittedName>
</protein>
<reference evidence="2 3" key="1">
    <citation type="submission" date="2019-03" db="EMBL/GenBank/DDBJ databases">
        <title>Genome sequence of Sphingomonas sp. 17J27-24.</title>
        <authorList>
            <person name="Kim M."/>
            <person name="Maeng S."/>
            <person name="Sathiyaraj S."/>
        </authorList>
    </citation>
    <scope>NUCLEOTIDE SEQUENCE [LARGE SCALE GENOMIC DNA]</scope>
    <source>
        <strain evidence="2 3">17J27-24</strain>
    </source>
</reference>
<accession>A0A4Y8ZP60</accession>
<dbReference type="EMBL" id="SPDV01000035">
    <property type="protein sequence ID" value="TFI57227.1"/>
    <property type="molecule type" value="Genomic_DNA"/>
</dbReference>
<dbReference type="SUPFAM" id="SSF143120">
    <property type="entry name" value="YefM-like"/>
    <property type="match status" value="1"/>
</dbReference>
<proteinExistence type="inferred from homology"/>